<dbReference type="Pfam" id="PF13289">
    <property type="entry name" value="SIR2_2"/>
    <property type="match status" value="1"/>
</dbReference>
<keyword evidence="2" id="KW-1185">Reference proteome</keyword>
<proteinExistence type="predicted"/>
<dbReference type="RefSeq" id="WP_100755621.1">
    <property type="nucleotide sequence ID" value="NZ_NPDP01000019.1"/>
</dbReference>
<accession>A0ABX4NBS4</accession>
<sequence length="290" mass="33069">MAKASLDIHNIEHIFTAFEMAKIFGKLGDLTYEETQKLPKGMRRYIIDTLEHSIQFPAQHTSFGPTAPYKAFVDYLKILLDNSFIKGWGDIAIISFNYDLCIEIALDSEQIPYDYCLENESNDNSLKVLKLHGSINWSVSEVGKVSFLDTKSLRKSNYMPDNLPKLLIVSKQIGDAFIVPPSWNKLYHHEKLSNVWMHACRSLSDAVNIFTFGYSFPPSDLLFHYLYSIGTIGPTIIKNFFYNDNARVDINQNRVRNLLGNAVSSKFQSVNMNFSVVFNTLGHKTFLGKL</sequence>
<evidence type="ECO:0000313" key="1">
    <source>
        <dbReference type="EMBL" id="PJZ29624.1"/>
    </source>
</evidence>
<dbReference type="EMBL" id="NPDP01000019">
    <property type="protein sequence ID" value="PJZ29624.1"/>
    <property type="molecule type" value="Genomic_DNA"/>
</dbReference>
<comment type="caution">
    <text evidence="1">The sequence shown here is derived from an EMBL/GenBank/DDBJ whole genome shotgun (WGS) entry which is preliminary data.</text>
</comment>
<gene>
    <name evidence="1" type="ORF">CH378_11775</name>
</gene>
<protein>
    <recommendedName>
        <fullName evidence="3">SIR2-like domain-containing protein</fullName>
    </recommendedName>
</protein>
<name>A0ABX4NBS4_9LEPT</name>
<dbReference type="Proteomes" id="UP000231919">
    <property type="component" value="Unassembled WGS sequence"/>
</dbReference>
<evidence type="ECO:0008006" key="3">
    <source>
        <dbReference type="Google" id="ProtNLM"/>
    </source>
</evidence>
<evidence type="ECO:0000313" key="2">
    <source>
        <dbReference type="Proteomes" id="UP000231919"/>
    </source>
</evidence>
<organism evidence="1 2">
    <name type="scientific">Leptospira kmetyi</name>
    <dbReference type="NCBI Taxonomy" id="408139"/>
    <lineage>
        <taxon>Bacteria</taxon>
        <taxon>Pseudomonadati</taxon>
        <taxon>Spirochaetota</taxon>
        <taxon>Spirochaetia</taxon>
        <taxon>Leptospirales</taxon>
        <taxon>Leptospiraceae</taxon>
        <taxon>Leptospira</taxon>
    </lineage>
</organism>
<reference evidence="1 2" key="1">
    <citation type="submission" date="2017-07" db="EMBL/GenBank/DDBJ databases">
        <title>Leptospira spp. isolated from tropical soils.</title>
        <authorList>
            <person name="Thibeaux R."/>
            <person name="Iraola G."/>
            <person name="Ferres I."/>
            <person name="Bierque E."/>
            <person name="Girault D."/>
            <person name="Soupe-Gilbert M.-E."/>
            <person name="Picardeau M."/>
            <person name="Goarant C."/>
        </authorList>
    </citation>
    <scope>NUCLEOTIDE SEQUENCE [LARGE SCALE GENOMIC DNA]</scope>
    <source>
        <strain evidence="1 2">JW2-C-B1</strain>
    </source>
</reference>